<evidence type="ECO:0000313" key="13">
    <source>
        <dbReference type="EMBL" id="MBI3014560.1"/>
    </source>
</evidence>
<feature type="binding site" evidence="5 10">
    <location>
        <position position="258"/>
    </location>
    <ligand>
        <name>Zn(2+)</name>
        <dbReference type="ChEBI" id="CHEBI:29105"/>
    </ligand>
</feature>
<dbReference type="AlphaFoldDB" id="A0A932M0H1"/>
<feature type="region of interest" description="Disordered" evidence="12">
    <location>
        <begin position="427"/>
        <end position="446"/>
    </location>
</feature>
<evidence type="ECO:0000256" key="4">
    <source>
        <dbReference type="ARBA" id="ARBA00023002"/>
    </source>
</evidence>
<evidence type="ECO:0000256" key="5">
    <source>
        <dbReference type="HAMAP-Rule" id="MF_01024"/>
    </source>
</evidence>
<dbReference type="NCBIfam" id="TIGR00069">
    <property type="entry name" value="hisD"/>
    <property type="match status" value="1"/>
</dbReference>
<feature type="binding site" evidence="5 8">
    <location>
        <position position="213"/>
    </location>
    <ligand>
        <name>NAD(+)</name>
        <dbReference type="ChEBI" id="CHEBI:57540"/>
    </ligand>
</feature>
<gene>
    <name evidence="5 13" type="primary">hisD</name>
    <name evidence="13" type="ORF">HYY65_05765</name>
</gene>
<dbReference type="InterPro" id="IPR022695">
    <property type="entry name" value="Histidinol_DH_monofunct"/>
</dbReference>
<evidence type="ECO:0000256" key="2">
    <source>
        <dbReference type="ARBA" id="ARBA00022723"/>
    </source>
</evidence>
<dbReference type="EMBL" id="JACPSX010000104">
    <property type="protein sequence ID" value="MBI3014560.1"/>
    <property type="molecule type" value="Genomic_DNA"/>
</dbReference>
<feature type="binding site" evidence="5 10">
    <location>
        <position position="419"/>
    </location>
    <ligand>
        <name>Zn(2+)</name>
        <dbReference type="ChEBI" id="CHEBI:29105"/>
    </ligand>
</feature>
<feature type="binding site" evidence="5 10">
    <location>
        <position position="360"/>
    </location>
    <ligand>
        <name>Zn(2+)</name>
        <dbReference type="ChEBI" id="CHEBI:29105"/>
    </ligand>
</feature>
<dbReference type="PIRSF" id="PIRSF000099">
    <property type="entry name" value="Histidinol_dh"/>
    <property type="match status" value="1"/>
</dbReference>
<feature type="active site" description="Proton acceptor" evidence="5 7">
    <location>
        <position position="326"/>
    </location>
</feature>
<feature type="binding site" evidence="5 9">
    <location>
        <position position="258"/>
    </location>
    <ligand>
        <name>substrate</name>
    </ligand>
</feature>
<keyword evidence="5" id="KW-0368">Histidine biosynthesis</keyword>
<feature type="binding site" evidence="5 8">
    <location>
        <position position="190"/>
    </location>
    <ligand>
        <name>NAD(+)</name>
        <dbReference type="ChEBI" id="CHEBI:57540"/>
    </ligand>
</feature>
<sequence>MRLLRTGEKEGKAFLEALKRRGDIDARRVETEVGAILEAVRQRGDLALVDYCRRFDGWECKPEQLQVPMEEVEKACQRVSVELVNALQVAADRIRRFHQRQLENSWFVSEEQGVFLGQKVTPLEQVGLYVPGGKAAYPSTVLMTAIPAQVAGVSESVLCCPAPGGEISPVVLAAARIAGVKRIFRVGGAQAIAALAYGTRTIPRVDKIVGPGNLYVAVAKKMVYGEVGIDSVAGPSEVLVVADESASPAAVAADLLAQAEHDEMALPLLITLSPDLGEKVRVEVERQLAGLSRQAVARRAWETRGAILVAATREEAVALVNEIAPEHLELAVTRAEDLLGVIRNAGAIFLGHWTPEALGDYAAGPNHVLPTGGTARFASPLGVYDFLKRSSILRYSAEALGTISGIVRQLAQAEGLEAHGRALEIRERGNSSASGIGGTAAMEDAP</sequence>
<feature type="binding site" evidence="5 8">
    <location>
        <position position="129"/>
    </location>
    <ligand>
        <name>NAD(+)</name>
        <dbReference type="ChEBI" id="CHEBI:57540"/>
    </ligand>
</feature>
<dbReference type="GO" id="GO:0005829">
    <property type="term" value="C:cytosol"/>
    <property type="evidence" value="ECO:0007669"/>
    <property type="project" value="TreeGrafter"/>
</dbReference>
<evidence type="ECO:0000256" key="10">
    <source>
        <dbReference type="PIRSR" id="PIRSR000099-4"/>
    </source>
</evidence>
<evidence type="ECO:0000256" key="7">
    <source>
        <dbReference type="PIRSR" id="PIRSR000099-1"/>
    </source>
</evidence>
<proteinExistence type="inferred from homology"/>
<dbReference type="InterPro" id="IPR001692">
    <property type="entry name" value="Histidinol_DH_CS"/>
</dbReference>
<dbReference type="FunFam" id="3.40.50.1980:FF:000001">
    <property type="entry name" value="Histidinol dehydrogenase"/>
    <property type="match status" value="1"/>
</dbReference>
<dbReference type="PANTHER" id="PTHR21256">
    <property type="entry name" value="HISTIDINOL DEHYDROGENASE HDH"/>
    <property type="match status" value="1"/>
</dbReference>
<organism evidence="13 14">
    <name type="scientific">Tectimicrobiota bacterium</name>
    <dbReference type="NCBI Taxonomy" id="2528274"/>
    <lineage>
        <taxon>Bacteria</taxon>
        <taxon>Pseudomonadati</taxon>
        <taxon>Nitrospinota/Tectimicrobiota group</taxon>
        <taxon>Candidatus Tectimicrobiota</taxon>
    </lineage>
</organism>
<feature type="binding site" evidence="5 9">
    <location>
        <position position="419"/>
    </location>
    <ligand>
        <name>substrate</name>
    </ligand>
</feature>
<dbReference type="PRINTS" id="PR00083">
    <property type="entry name" value="HOLDHDRGNASE"/>
</dbReference>
<keyword evidence="2 5" id="KW-0479">Metal-binding</keyword>
<comment type="function">
    <text evidence="5">Catalyzes the sequential NAD-dependent oxidations of L-histidinol to L-histidinaldehyde and then to L-histidine.</text>
</comment>
<comment type="similarity">
    <text evidence="1 5 6 11">Belongs to the histidinol dehydrogenase family.</text>
</comment>
<protein>
    <recommendedName>
        <fullName evidence="5">Histidinol dehydrogenase</fullName>
        <shortName evidence="5">HDH</shortName>
        <ecNumber evidence="5">1.1.1.23</ecNumber>
    </recommendedName>
</protein>
<dbReference type="FunFam" id="3.40.50.1980:FF:000026">
    <property type="entry name" value="Histidinol dehydrogenase"/>
    <property type="match status" value="1"/>
</dbReference>
<comment type="catalytic activity">
    <reaction evidence="5">
        <text>L-histidinol + 2 NAD(+) + H2O = L-histidine + 2 NADH + 3 H(+)</text>
        <dbReference type="Rhea" id="RHEA:20641"/>
        <dbReference type="ChEBI" id="CHEBI:15377"/>
        <dbReference type="ChEBI" id="CHEBI:15378"/>
        <dbReference type="ChEBI" id="CHEBI:57540"/>
        <dbReference type="ChEBI" id="CHEBI:57595"/>
        <dbReference type="ChEBI" id="CHEBI:57699"/>
        <dbReference type="ChEBI" id="CHEBI:57945"/>
        <dbReference type="EC" id="1.1.1.23"/>
    </reaction>
</comment>
<evidence type="ECO:0000256" key="11">
    <source>
        <dbReference type="RuleBase" id="RU004175"/>
    </source>
</evidence>
<evidence type="ECO:0000256" key="12">
    <source>
        <dbReference type="SAM" id="MobiDB-lite"/>
    </source>
</evidence>
<dbReference type="GO" id="GO:0004399">
    <property type="term" value="F:histidinol dehydrogenase activity"/>
    <property type="evidence" value="ECO:0007669"/>
    <property type="project" value="UniProtKB-UniRule"/>
</dbReference>
<reference evidence="13" key="1">
    <citation type="submission" date="2020-07" db="EMBL/GenBank/DDBJ databases">
        <title>Huge and variable diversity of episymbiotic CPR bacteria and DPANN archaea in groundwater ecosystems.</title>
        <authorList>
            <person name="He C.Y."/>
            <person name="Keren R."/>
            <person name="Whittaker M."/>
            <person name="Farag I.F."/>
            <person name="Doudna J."/>
            <person name="Cate J.H.D."/>
            <person name="Banfield J.F."/>
        </authorList>
    </citation>
    <scope>NUCLEOTIDE SEQUENCE</scope>
    <source>
        <strain evidence="13">NC_groundwater_717_Ag_S-0.2um_59_8</strain>
    </source>
</reference>
<evidence type="ECO:0000256" key="6">
    <source>
        <dbReference type="PIRNR" id="PIRNR000099"/>
    </source>
</evidence>
<dbReference type="Pfam" id="PF00815">
    <property type="entry name" value="Histidinol_dh"/>
    <property type="match status" value="1"/>
</dbReference>
<keyword evidence="3 5" id="KW-0862">Zinc</keyword>
<accession>A0A932M0H1</accession>
<keyword evidence="5" id="KW-0028">Amino-acid biosynthesis</keyword>
<feature type="binding site" evidence="5 9">
    <location>
        <position position="236"/>
    </location>
    <ligand>
        <name>substrate</name>
    </ligand>
</feature>
<dbReference type="HAMAP" id="MF_01024">
    <property type="entry name" value="HisD"/>
    <property type="match status" value="1"/>
</dbReference>
<feature type="binding site" evidence="5 9">
    <location>
        <position position="261"/>
    </location>
    <ligand>
        <name>substrate</name>
    </ligand>
</feature>
<feature type="binding site" evidence="5 9">
    <location>
        <position position="327"/>
    </location>
    <ligand>
        <name>substrate</name>
    </ligand>
</feature>
<feature type="binding site" evidence="5 9">
    <location>
        <position position="414"/>
    </location>
    <ligand>
        <name>substrate</name>
    </ligand>
</feature>
<evidence type="ECO:0000256" key="3">
    <source>
        <dbReference type="ARBA" id="ARBA00022833"/>
    </source>
</evidence>
<dbReference type="GO" id="GO:0008270">
    <property type="term" value="F:zinc ion binding"/>
    <property type="evidence" value="ECO:0007669"/>
    <property type="project" value="UniProtKB-UniRule"/>
</dbReference>
<feature type="binding site" evidence="5 10">
    <location>
        <position position="261"/>
    </location>
    <ligand>
        <name>Zn(2+)</name>
        <dbReference type="ChEBI" id="CHEBI:29105"/>
    </ligand>
</feature>
<dbReference type="Gene3D" id="1.20.5.1300">
    <property type="match status" value="1"/>
</dbReference>
<evidence type="ECO:0000256" key="1">
    <source>
        <dbReference type="ARBA" id="ARBA00010178"/>
    </source>
</evidence>
<dbReference type="SUPFAM" id="SSF53720">
    <property type="entry name" value="ALDH-like"/>
    <property type="match status" value="1"/>
</dbReference>
<dbReference type="GO" id="GO:0051287">
    <property type="term" value="F:NAD binding"/>
    <property type="evidence" value="ECO:0007669"/>
    <property type="project" value="InterPro"/>
</dbReference>
<dbReference type="InterPro" id="IPR012131">
    <property type="entry name" value="Hstdl_DH"/>
</dbReference>
<dbReference type="InterPro" id="IPR016161">
    <property type="entry name" value="Ald_DH/histidinol_DH"/>
</dbReference>
<comment type="pathway">
    <text evidence="5">Amino-acid biosynthesis; L-histidine biosynthesis; L-histidine from 5-phospho-alpha-D-ribose 1-diphosphate: step 9/9.</text>
</comment>
<comment type="cofactor">
    <cofactor evidence="5 10">
        <name>Zn(2+)</name>
        <dbReference type="ChEBI" id="CHEBI:29105"/>
    </cofactor>
    <text evidence="5 10">Binds 1 zinc ion per subunit.</text>
</comment>
<comment type="caution">
    <text evidence="13">The sequence shown here is derived from an EMBL/GenBank/DDBJ whole genome shotgun (WGS) entry which is preliminary data.</text>
</comment>
<feature type="binding site" evidence="5 9">
    <location>
        <position position="360"/>
    </location>
    <ligand>
        <name>substrate</name>
    </ligand>
</feature>
<name>A0A932M0H1_UNCTE</name>
<dbReference type="Proteomes" id="UP000741360">
    <property type="component" value="Unassembled WGS sequence"/>
</dbReference>
<keyword evidence="5 8" id="KW-0520">NAD</keyword>
<dbReference type="EC" id="1.1.1.23" evidence="5"/>
<dbReference type="CDD" id="cd06572">
    <property type="entry name" value="Histidinol_dh"/>
    <property type="match status" value="1"/>
</dbReference>
<evidence type="ECO:0000313" key="14">
    <source>
        <dbReference type="Proteomes" id="UP000741360"/>
    </source>
</evidence>
<evidence type="ECO:0000256" key="9">
    <source>
        <dbReference type="PIRSR" id="PIRSR000099-3"/>
    </source>
</evidence>
<feature type="active site" description="Proton acceptor" evidence="5 7">
    <location>
        <position position="327"/>
    </location>
</feature>
<dbReference type="GO" id="GO:0000105">
    <property type="term" value="P:L-histidine biosynthetic process"/>
    <property type="evidence" value="ECO:0007669"/>
    <property type="project" value="UniProtKB-UniRule"/>
</dbReference>
<dbReference type="Gene3D" id="3.40.50.1980">
    <property type="entry name" value="Nitrogenase molybdenum iron protein domain"/>
    <property type="match status" value="2"/>
</dbReference>
<dbReference type="PROSITE" id="PS00611">
    <property type="entry name" value="HISOL_DEHYDROGENASE"/>
    <property type="match status" value="1"/>
</dbReference>
<keyword evidence="4 5" id="KW-0560">Oxidoreductase</keyword>
<dbReference type="PANTHER" id="PTHR21256:SF2">
    <property type="entry name" value="HISTIDINE BIOSYNTHESIS TRIFUNCTIONAL PROTEIN"/>
    <property type="match status" value="1"/>
</dbReference>
<evidence type="ECO:0000256" key="8">
    <source>
        <dbReference type="PIRSR" id="PIRSR000099-2"/>
    </source>
</evidence>